<organism evidence="8 9">
    <name type="scientific">Methanospirillum purgamenti</name>
    <dbReference type="NCBI Taxonomy" id="2834276"/>
    <lineage>
        <taxon>Archaea</taxon>
        <taxon>Methanobacteriati</taxon>
        <taxon>Methanobacteriota</taxon>
        <taxon>Stenosarchaea group</taxon>
        <taxon>Methanomicrobia</taxon>
        <taxon>Methanomicrobiales</taxon>
        <taxon>Methanospirillaceae</taxon>
        <taxon>Methanospirillum</taxon>
    </lineage>
</organism>
<evidence type="ECO:0000313" key="8">
    <source>
        <dbReference type="EMBL" id="QVV90277.1"/>
    </source>
</evidence>
<comment type="subcellular location">
    <subcellularLocation>
        <location evidence="1 7">Cell membrane</location>
        <topology evidence="1 7">Multi-pass membrane protein</topology>
    </subcellularLocation>
</comment>
<evidence type="ECO:0000256" key="5">
    <source>
        <dbReference type="ARBA" id="ARBA00022989"/>
    </source>
</evidence>
<feature type="transmembrane region" description="Helical" evidence="7">
    <location>
        <begin position="190"/>
        <end position="211"/>
    </location>
</feature>
<feature type="transmembrane region" description="Helical" evidence="7">
    <location>
        <begin position="6"/>
        <end position="32"/>
    </location>
</feature>
<accession>A0A8E7AYR7</accession>
<feature type="transmembrane region" description="Helical" evidence="7">
    <location>
        <begin position="69"/>
        <end position="95"/>
    </location>
</feature>
<keyword evidence="4 7" id="KW-0812">Transmembrane</keyword>
<feature type="transmembrane region" description="Helical" evidence="7">
    <location>
        <begin position="44"/>
        <end position="63"/>
    </location>
</feature>
<evidence type="ECO:0000256" key="2">
    <source>
        <dbReference type="ARBA" id="ARBA00009784"/>
    </source>
</evidence>
<evidence type="ECO:0000313" key="9">
    <source>
        <dbReference type="Proteomes" id="UP000680656"/>
    </source>
</evidence>
<evidence type="ECO:0000256" key="3">
    <source>
        <dbReference type="ARBA" id="ARBA00022475"/>
    </source>
</evidence>
<evidence type="ECO:0000256" key="7">
    <source>
        <dbReference type="RuleBase" id="RU362048"/>
    </source>
</evidence>
<dbReference type="PANTHER" id="PTHR33508">
    <property type="entry name" value="UPF0056 MEMBRANE PROTEIN YHCE"/>
    <property type="match status" value="1"/>
</dbReference>
<dbReference type="Pfam" id="PF01914">
    <property type="entry name" value="MarC"/>
    <property type="match status" value="1"/>
</dbReference>
<dbReference type="NCBIfam" id="TIGR00427">
    <property type="entry name" value="NAAT family transporter"/>
    <property type="match status" value="1"/>
</dbReference>
<comment type="similarity">
    <text evidence="2 7">Belongs to the UPF0056 (MarC) family.</text>
</comment>
<evidence type="ECO:0000256" key="1">
    <source>
        <dbReference type="ARBA" id="ARBA00004651"/>
    </source>
</evidence>
<evidence type="ECO:0000256" key="4">
    <source>
        <dbReference type="ARBA" id="ARBA00022692"/>
    </source>
</evidence>
<keyword evidence="5 7" id="KW-1133">Transmembrane helix</keyword>
<feature type="transmembrane region" description="Helical" evidence="7">
    <location>
        <begin position="116"/>
        <end position="139"/>
    </location>
</feature>
<proteinExistence type="inferred from homology"/>
<dbReference type="RefSeq" id="WP_214421048.1">
    <property type="nucleotide sequence ID" value="NZ_CP075546.1"/>
</dbReference>
<keyword evidence="6 7" id="KW-0472">Membrane</keyword>
<evidence type="ECO:0000256" key="6">
    <source>
        <dbReference type="ARBA" id="ARBA00023136"/>
    </source>
</evidence>
<feature type="transmembrane region" description="Helical" evidence="7">
    <location>
        <begin position="151"/>
        <end position="169"/>
    </location>
</feature>
<dbReference type="KEGG" id="mrtj:KHC33_07290"/>
<dbReference type="InterPro" id="IPR002771">
    <property type="entry name" value="Multi_antbiot-R_MarC"/>
</dbReference>
<sequence>MAADFISFSLFALSSILIVVNPLGALLVYNSITEFMDSKDKRRVAAYGCRIAGLVLIFFTLLGSTLLSLFGITISAFTIAGGVLLFGIGMEMVYARTSRAKVTATEKYESIDADDISSMPLAFPMISGPGTITTVIVLSKDAPILSQPIELGIILGSVILTLIITYLVLVSSEQITKRVGQREYRVVNRLMGIMLMAIAVQFIINGISQAFPMLTGTGIT</sequence>
<dbReference type="Proteomes" id="UP000680656">
    <property type="component" value="Chromosome"/>
</dbReference>
<protein>
    <recommendedName>
        <fullName evidence="7">UPF0056 membrane protein</fullName>
    </recommendedName>
</protein>
<dbReference type="GeneID" id="65568134"/>
<keyword evidence="9" id="KW-1185">Reference proteome</keyword>
<reference evidence="8 9" key="1">
    <citation type="submission" date="2021-05" db="EMBL/GenBank/DDBJ databases">
        <title>A novel Methanospirillum isolate from a pyrite-forming mixed culture.</title>
        <authorList>
            <person name="Bunk B."/>
            <person name="Sproer C."/>
            <person name="Spring S."/>
            <person name="Pester M."/>
        </authorList>
    </citation>
    <scope>NUCLEOTIDE SEQUENCE [LARGE SCALE GENOMIC DNA]</scope>
    <source>
        <strain evidence="8 9">J.3.6.1-F.2.7.3</strain>
    </source>
</reference>
<dbReference type="GO" id="GO:0005886">
    <property type="term" value="C:plasma membrane"/>
    <property type="evidence" value="ECO:0007669"/>
    <property type="project" value="UniProtKB-SubCell"/>
</dbReference>
<dbReference type="AlphaFoldDB" id="A0A8E7AYR7"/>
<gene>
    <name evidence="8" type="ORF">KHC33_07290</name>
</gene>
<dbReference type="EMBL" id="CP075546">
    <property type="protein sequence ID" value="QVV90277.1"/>
    <property type="molecule type" value="Genomic_DNA"/>
</dbReference>
<name>A0A8E7AYR7_9EURY</name>
<keyword evidence="3" id="KW-1003">Cell membrane</keyword>
<dbReference type="PANTHER" id="PTHR33508:SF1">
    <property type="entry name" value="UPF0056 MEMBRANE PROTEIN YHCE"/>
    <property type="match status" value="1"/>
</dbReference>